<feature type="compositionally biased region" description="Basic and acidic residues" evidence="2">
    <location>
        <begin position="139"/>
        <end position="152"/>
    </location>
</feature>
<protein>
    <submittedName>
        <fullName evidence="3">Uncharacterized protein</fullName>
    </submittedName>
</protein>
<feature type="region of interest" description="Disordered" evidence="2">
    <location>
        <begin position="124"/>
        <end position="152"/>
    </location>
</feature>
<gene>
    <name evidence="3" type="ORF">NPIL_594451</name>
</gene>
<feature type="coiled-coil region" evidence="1">
    <location>
        <begin position="4"/>
        <end position="56"/>
    </location>
</feature>
<accession>A0A8X6MSR4</accession>
<comment type="caution">
    <text evidence="3">The sequence shown here is derived from an EMBL/GenBank/DDBJ whole genome shotgun (WGS) entry which is preliminary data.</text>
</comment>
<keyword evidence="4" id="KW-1185">Reference proteome</keyword>
<reference evidence="3" key="1">
    <citation type="submission" date="2020-08" db="EMBL/GenBank/DDBJ databases">
        <title>Multicomponent nature underlies the extraordinary mechanical properties of spider dragline silk.</title>
        <authorList>
            <person name="Kono N."/>
            <person name="Nakamura H."/>
            <person name="Mori M."/>
            <person name="Yoshida Y."/>
            <person name="Ohtoshi R."/>
            <person name="Malay A.D."/>
            <person name="Moran D.A.P."/>
            <person name="Tomita M."/>
            <person name="Numata K."/>
            <person name="Arakawa K."/>
        </authorList>
    </citation>
    <scope>NUCLEOTIDE SEQUENCE</scope>
</reference>
<evidence type="ECO:0000256" key="1">
    <source>
        <dbReference type="SAM" id="Coils"/>
    </source>
</evidence>
<evidence type="ECO:0000313" key="4">
    <source>
        <dbReference type="Proteomes" id="UP000887013"/>
    </source>
</evidence>
<keyword evidence="1" id="KW-0175">Coiled coil</keyword>
<dbReference type="Proteomes" id="UP000887013">
    <property type="component" value="Unassembled WGS sequence"/>
</dbReference>
<dbReference type="EMBL" id="BMAW01001837">
    <property type="protein sequence ID" value="GFS75852.1"/>
    <property type="molecule type" value="Genomic_DNA"/>
</dbReference>
<feature type="compositionally biased region" description="Acidic residues" evidence="2">
    <location>
        <begin position="124"/>
        <end position="138"/>
    </location>
</feature>
<sequence length="152" mass="18460">MMTLKEVILESDGYEEELVKERKRKEEWEIQEKKRKEELEIQERKRKEELEFQERKQKEEFEGRRRRESFELKKLKLKVQIRSAQEPQMGGARIPIMAGKNEIFNMKDYNDHETIKNMFLCDSEDDEDIGLDESDTDENEHISEREENSESE</sequence>
<evidence type="ECO:0000256" key="2">
    <source>
        <dbReference type="SAM" id="MobiDB-lite"/>
    </source>
</evidence>
<proteinExistence type="predicted"/>
<dbReference type="AlphaFoldDB" id="A0A8X6MSR4"/>
<name>A0A8X6MSR4_NEPPI</name>
<organism evidence="3 4">
    <name type="scientific">Nephila pilipes</name>
    <name type="common">Giant wood spider</name>
    <name type="synonym">Nephila maculata</name>
    <dbReference type="NCBI Taxonomy" id="299642"/>
    <lineage>
        <taxon>Eukaryota</taxon>
        <taxon>Metazoa</taxon>
        <taxon>Ecdysozoa</taxon>
        <taxon>Arthropoda</taxon>
        <taxon>Chelicerata</taxon>
        <taxon>Arachnida</taxon>
        <taxon>Araneae</taxon>
        <taxon>Araneomorphae</taxon>
        <taxon>Entelegynae</taxon>
        <taxon>Araneoidea</taxon>
        <taxon>Nephilidae</taxon>
        <taxon>Nephila</taxon>
    </lineage>
</organism>
<evidence type="ECO:0000313" key="3">
    <source>
        <dbReference type="EMBL" id="GFS75852.1"/>
    </source>
</evidence>